<dbReference type="InterPro" id="IPR036477">
    <property type="entry name" value="Formyl_transf_N_sf"/>
</dbReference>
<comment type="similarity">
    <text evidence="1 5">Belongs to the Fmt family.</text>
</comment>
<dbReference type="SUPFAM" id="SSF50486">
    <property type="entry name" value="FMT C-terminal domain-like"/>
    <property type="match status" value="1"/>
</dbReference>
<comment type="function">
    <text evidence="5">Attaches a formyl group to the free amino group of methionyl-tRNA(fMet). The formyl group appears to play a dual role in the initiator identity of N-formylmethionyl-tRNA by promoting its recognition by IF2 and preventing the misappropriation of this tRNA by the elongation apparatus.</text>
</comment>
<dbReference type="Pfam" id="PF02911">
    <property type="entry name" value="Formyl_trans_C"/>
    <property type="match status" value="1"/>
</dbReference>
<gene>
    <name evidence="5 8" type="primary">fmt</name>
    <name evidence="8" type="ORF">M1K48_04750</name>
</gene>
<dbReference type="PANTHER" id="PTHR11138:SF5">
    <property type="entry name" value="METHIONYL-TRNA FORMYLTRANSFERASE, MITOCHONDRIAL"/>
    <property type="match status" value="1"/>
</dbReference>
<name>A0ABY5N2Z2_9SPHN</name>
<comment type="catalytic activity">
    <reaction evidence="5">
        <text>L-methionyl-tRNA(fMet) + (6R)-10-formyltetrahydrofolate = N-formyl-L-methionyl-tRNA(fMet) + (6S)-5,6,7,8-tetrahydrofolate + H(+)</text>
        <dbReference type="Rhea" id="RHEA:24380"/>
        <dbReference type="Rhea" id="RHEA-COMP:9952"/>
        <dbReference type="Rhea" id="RHEA-COMP:9953"/>
        <dbReference type="ChEBI" id="CHEBI:15378"/>
        <dbReference type="ChEBI" id="CHEBI:57453"/>
        <dbReference type="ChEBI" id="CHEBI:78530"/>
        <dbReference type="ChEBI" id="CHEBI:78844"/>
        <dbReference type="ChEBI" id="CHEBI:195366"/>
        <dbReference type="EC" id="2.1.2.9"/>
    </reaction>
</comment>
<feature type="binding site" evidence="5">
    <location>
        <begin position="109"/>
        <end position="112"/>
    </location>
    <ligand>
        <name>(6S)-5,6,7,8-tetrahydrofolate</name>
        <dbReference type="ChEBI" id="CHEBI:57453"/>
    </ligand>
</feature>
<keyword evidence="4 5" id="KW-0648">Protein biosynthesis</keyword>
<dbReference type="InterPro" id="IPR011034">
    <property type="entry name" value="Formyl_transferase-like_C_sf"/>
</dbReference>
<dbReference type="Proteomes" id="UP000831921">
    <property type="component" value="Chromosome"/>
</dbReference>
<keyword evidence="9" id="KW-1185">Reference proteome</keyword>
<reference evidence="8 9" key="1">
    <citation type="submission" date="2022-05" db="EMBL/GenBank/DDBJ databases">
        <title>S8-45 Sphingomonas ultraviolaceadurans.</title>
        <authorList>
            <person name="Liu Y."/>
        </authorList>
    </citation>
    <scope>NUCLEOTIDE SEQUENCE [LARGE SCALE GENOMIC DNA]</scope>
    <source>
        <strain evidence="8 9">S8-45</strain>
    </source>
</reference>
<evidence type="ECO:0000256" key="3">
    <source>
        <dbReference type="ARBA" id="ARBA00022679"/>
    </source>
</evidence>
<dbReference type="Pfam" id="PF00551">
    <property type="entry name" value="Formyl_trans_N"/>
    <property type="match status" value="1"/>
</dbReference>
<accession>A0ABY5N2Z2</accession>
<dbReference type="CDD" id="cd08704">
    <property type="entry name" value="Met_tRNA_FMT_C"/>
    <property type="match status" value="1"/>
</dbReference>
<dbReference type="EC" id="2.1.2.9" evidence="2 5"/>
<dbReference type="InterPro" id="IPR005794">
    <property type="entry name" value="Fmt"/>
</dbReference>
<dbReference type="CDD" id="cd08646">
    <property type="entry name" value="FMT_core_Met-tRNA-FMT_N"/>
    <property type="match status" value="1"/>
</dbReference>
<dbReference type="SUPFAM" id="SSF53328">
    <property type="entry name" value="Formyltransferase"/>
    <property type="match status" value="1"/>
</dbReference>
<organism evidence="8 9">
    <name type="scientific">Sphingomonas glaciei</name>
    <dbReference type="NCBI Taxonomy" id="2938948"/>
    <lineage>
        <taxon>Bacteria</taxon>
        <taxon>Pseudomonadati</taxon>
        <taxon>Pseudomonadota</taxon>
        <taxon>Alphaproteobacteria</taxon>
        <taxon>Sphingomonadales</taxon>
        <taxon>Sphingomonadaceae</taxon>
        <taxon>Sphingomonas</taxon>
    </lineage>
</organism>
<proteinExistence type="inferred from homology"/>
<evidence type="ECO:0000313" key="9">
    <source>
        <dbReference type="Proteomes" id="UP000831921"/>
    </source>
</evidence>
<dbReference type="InterPro" id="IPR041711">
    <property type="entry name" value="Met-tRNA-FMT_N"/>
</dbReference>
<feature type="domain" description="Formyl transferase C-terminal" evidence="7">
    <location>
        <begin position="198"/>
        <end position="291"/>
    </location>
</feature>
<evidence type="ECO:0000259" key="6">
    <source>
        <dbReference type="Pfam" id="PF00551"/>
    </source>
</evidence>
<dbReference type="PANTHER" id="PTHR11138">
    <property type="entry name" value="METHIONYL-TRNA FORMYLTRANSFERASE"/>
    <property type="match status" value="1"/>
</dbReference>
<evidence type="ECO:0000256" key="1">
    <source>
        <dbReference type="ARBA" id="ARBA00010699"/>
    </source>
</evidence>
<dbReference type="NCBIfam" id="TIGR00460">
    <property type="entry name" value="fmt"/>
    <property type="match status" value="1"/>
</dbReference>
<dbReference type="InterPro" id="IPR002376">
    <property type="entry name" value="Formyl_transf_N"/>
</dbReference>
<evidence type="ECO:0000256" key="4">
    <source>
        <dbReference type="ARBA" id="ARBA00022917"/>
    </source>
</evidence>
<dbReference type="HAMAP" id="MF_00182">
    <property type="entry name" value="Formyl_trans"/>
    <property type="match status" value="1"/>
</dbReference>
<sequence length="300" mass="31652">MRLIFMGSPAFAVPTLDALVEAGHEIAAVYCQPPRPAQRGKKLQPTAVQQRAEALGLEVRSPERLRSVEEQQAFTALEAEAAVVAAYGLLLPQAILDAPARGCLNVHASLLPRWRGAAPIHRAILAGDAETGVTIMQMEAGLDTGPMLRIGRTPIARKTVGELSDELARMGAKLMLEELASPSPPRVQPQDGVTHAPKIAKAESRIDWTHAAAFTERQVRAFAPAPGAWFDANGERIKVLAADLVEGVTAPPGTVLDDGLTIACGTGAIRPTLVQRAGGRAMPTAELLRGFPLGAGTILS</sequence>
<feature type="domain" description="Formyl transferase N-terminal" evidence="6">
    <location>
        <begin position="1"/>
        <end position="177"/>
    </location>
</feature>
<keyword evidence="3 5" id="KW-0808">Transferase</keyword>
<dbReference type="InterPro" id="IPR005793">
    <property type="entry name" value="Formyl_trans_C"/>
</dbReference>
<evidence type="ECO:0000256" key="2">
    <source>
        <dbReference type="ARBA" id="ARBA00012261"/>
    </source>
</evidence>
<dbReference type="PROSITE" id="PS00373">
    <property type="entry name" value="GART"/>
    <property type="match status" value="1"/>
</dbReference>
<dbReference type="InterPro" id="IPR044135">
    <property type="entry name" value="Met-tRNA-FMT_C"/>
</dbReference>
<evidence type="ECO:0000313" key="8">
    <source>
        <dbReference type="EMBL" id="UUR08941.1"/>
    </source>
</evidence>
<dbReference type="RefSeq" id="WP_249504711.1">
    <property type="nucleotide sequence ID" value="NZ_CP097253.1"/>
</dbReference>
<evidence type="ECO:0000256" key="5">
    <source>
        <dbReference type="HAMAP-Rule" id="MF_00182"/>
    </source>
</evidence>
<evidence type="ECO:0000259" key="7">
    <source>
        <dbReference type="Pfam" id="PF02911"/>
    </source>
</evidence>
<dbReference type="Gene3D" id="3.40.50.12230">
    <property type="match status" value="1"/>
</dbReference>
<protein>
    <recommendedName>
        <fullName evidence="2 5">Methionyl-tRNA formyltransferase</fullName>
        <ecNumber evidence="2 5">2.1.2.9</ecNumber>
    </recommendedName>
</protein>
<dbReference type="InterPro" id="IPR001555">
    <property type="entry name" value="GART_AS"/>
</dbReference>
<dbReference type="EMBL" id="CP097253">
    <property type="protein sequence ID" value="UUR08941.1"/>
    <property type="molecule type" value="Genomic_DNA"/>
</dbReference>
<dbReference type="GO" id="GO:0004479">
    <property type="term" value="F:methionyl-tRNA formyltransferase activity"/>
    <property type="evidence" value="ECO:0007669"/>
    <property type="project" value="UniProtKB-EC"/>
</dbReference>